<dbReference type="STRING" id="366584.SAMN05216377_111125"/>
<keyword evidence="2 4" id="KW-0560">Oxidoreductase</keyword>
<evidence type="ECO:0000259" key="5">
    <source>
        <dbReference type="Pfam" id="PF00171"/>
    </source>
</evidence>
<accession>A0A1G7TSZ9</accession>
<dbReference type="Pfam" id="PF00171">
    <property type="entry name" value="Aldedh"/>
    <property type="match status" value="1"/>
</dbReference>
<dbReference type="RefSeq" id="WP_093086050.1">
    <property type="nucleotide sequence ID" value="NZ_FNBE01000011.1"/>
</dbReference>
<feature type="domain" description="Aldehyde dehydrogenase" evidence="5">
    <location>
        <begin position="36"/>
        <end position="482"/>
    </location>
</feature>
<gene>
    <name evidence="6" type="ORF">SAMN05216377_111125</name>
</gene>
<evidence type="ECO:0000313" key="6">
    <source>
        <dbReference type="EMBL" id="SDG38341.1"/>
    </source>
</evidence>
<sequence length="489" mass="50523">MTHTPLAEVPLPAPGLLIGTDRLAESSGGSAVHRFPATGAADQPVPMAGAREIDLAAAAAAEGAARWQALTPDRRRDALLRLADVVDEHGDELVALSIRDSGFPLRIAALGPSRAAGGLRYYAGWADKIVGDVVPTWFGPAFDYAVSEPIGVIGVFATWNTPVYNLGLTVAPALAAGNAVILKPSELAPYAYLRFGELCLEAGLPPGLVNVLPGGAEAGTALVEHTGVGKIHFTGGGTVGRRVAALAAEHLKPIDLELGGKSANLIFPDADLERAVAVSVGGIHGGSGQTCITAGRMIAHESVVDEVVEIARKQIAQHVLGDPFDAATTMGPVITEAARTRILGMVDRATTEGAELCAGGSATAVGGAGYFVEPTLLAGVRPDSELAQTEVYGPVLSLSTFRTEDEALALANGTPFGLSSYLQTRDVGRVHRMAAQLSSGSVYVNGRGGIGPGMPFGGYKESGYGRLGGREGLMTFMQSKNVWISMDDE</sequence>
<dbReference type="InterPro" id="IPR029510">
    <property type="entry name" value="Ald_DH_CS_GLU"/>
</dbReference>
<reference evidence="6 7" key="1">
    <citation type="submission" date="2016-10" db="EMBL/GenBank/DDBJ databases">
        <authorList>
            <person name="de Groot N.N."/>
        </authorList>
    </citation>
    <scope>NUCLEOTIDE SEQUENCE [LARGE SCALE GENOMIC DNA]</scope>
    <source>
        <strain evidence="6 7">CGMCC 4.3143</strain>
    </source>
</reference>
<dbReference type="Gene3D" id="3.40.605.10">
    <property type="entry name" value="Aldehyde Dehydrogenase, Chain A, domain 1"/>
    <property type="match status" value="1"/>
</dbReference>
<evidence type="ECO:0000313" key="7">
    <source>
        <dbReference type="Proteomes" id="UP000198967"/>
    </source>
</evidence>
<dbReference type="PANTHER" id="PTHR11699">
    <property type="entry name" value="ALDEHYDE DEHYDROGENASE-RELATED"/>
    <property type="match status" value="1"/>
</dbReference>
<evidence type="ECO:0000256" key="3">
    <source>
        <dbReference type="PROSITE-ProRule" id="PRU10007"/>
    </source>
</evidence>
<dbReference type="SUPFAM" id="SSF53720">
    <property type="entry name" value="ALDH-like"/>
    <property type="match status" value="1"/>
</dbReference>
<protein>
    <submittedName>
        <fullName evidence="6">Acyl-CoA reductase</fullName>
    </submittedName>
</protein>
<dbReference type="EMBL" id="FNBE01000011">
    <property type="protein sequence ID" value="SDG38341.1"/>
    <property type="molecule type" value="Genomic_DNA"/>
</dbReference>
<name>A0A1G7TSZ9_PSEOR</name>
<dbReference type="Gene3D" id="3.40.309.10">
    <property type="entry name" value="Aldehyde Dehydrogenase, Chain A, domain 2"/>
    <property type="match status" value="1"/>
</dbReference>
<evidence type="ECO:0000256" key="4">
    <source>
        <dbReference type="RuleBase" id="RU003345"/>
    </source>
</evidence>
<dbReference type="OrthoDB" id="6882680at2"/>
<evidence type="ECO:0000256" key="1">
    <source>
        <dbReference type="ARBA" id="ARBA00009986"/>
    </source>
</evidence>
<dbReference type="GO" id="GO:0016620">
    <property type="term" value="F:oxidoreductase activity, acting on the aldehyde or oxo group of donors, NAD or NADP as acceptor"/>
    <property type="evidence" value="ECO:0007669"/>
    <property type="project" value="InterPro"/>
</dbReference>
<organism evidence="6 7">
    <name type="scientific">Pseudonocardia oroxyli</name>
    <dbReference type="NCBI Taxonomy" id="366584"/>
    <lineage>
        <taxon>Bacteria</taxon>
        <taxon>Bacillati</taxon>
        <taxon>Actinomycetota</taxon>
        <taxon>Actinomycetes</taxon>
        <taxon>Pseudonocardiales</taxon>
        <taxon>Pseudonocardiaceae</taxon>
        <taxon>Pseudonocardia</taxon>
    </lineage>
</organism>
<dbReference type="InterPro" id="IPR016162">
    <property type="entry name" value="Ald_DH_N"/>
</dbReference>
<dbReference type="PROSITE" id="PS00687">
    <property type="entry name" value="ALDEHYDE_DEHYDR_GLU"/>
    <property type="match status" value="1"/>
</dbReference>
<dbReference type="InterPro" id="IPR015590">
    <property type="entry name" value="Aldehyde_DH_dom"/>
</dbReference>
<dbReference type="Proteomes" id="UP000198967">
    <property type="component" value="Unassembled WGS sequence"/>
</dbReference>
<dbReference type="AlphaFoldDB" id="A0A1G7TSZ9"/>
<dbReference type="InterPro" id="IPR016163">
    <property type="entry name" value="Ald_DH_C"/>
</dbReference>
<proteinExistence type="inferred from homology"/>
<keyword evidence="7" id="KW-1185">Reference proteome</keyword>
<dbReference type="InterPro" id="IPR016161">
    <property type="entry name" value="Ald_DH/histidinol_DH"/>
</dbReference>
<dbReference type="FunFam" id="3.40.605.10:FF:000007">
    <property type="entry name" value="NAD/NADP-dependent betaine aldehyde dehydrogenase"/>
    <property type="match status" value="1"/>
</dbReference>
<feature type="active site" evidence="3">
    <location>
        <position position="257"/>
    </location>
</feature>
<comment type="similarity">
    <text evidence="1 4">Belongs to the aldehyde dehydrogenase family.</text>
</comment>
<evidence type="ECO:0000256" key="2">
    <source>
        <dbReference type="ARBA" id="ARBA00023002"/>
    </source>
</evidence>